<keyword evidence="1" id="KW-0256">Endoplasmic reticulum</keyword>
<dbReference type="Pfam" id="PF07819">
    <property type="entry name" value="PGAP1"/>
    <property type="match status" value="1"/>
</dbReference>
<name>A0AA38H0H2_TAXCH</name>
<feature type="non-terminal residue" evidence="3">
    <location>
        <position position="1"/>
    </location>
</feature>
<evidence type="ECO:0000313" key="3">
    <source>
        <dbReference type="EMBL" id="KAH9329925.1"/>
    </source>
</evidence>
<dbReference type="PANTHER" id="PTHR47346:SF1">
    <property type="entry name" value="GPI INOSITOL-DEACYLASE"/>
    <property type="match status" value="1"/>
</dbReference>
<dbReference type="EC" id="3.1.-.-" evidence="1"/>
<dbReference type="PANTHER" id="PTHR47346">
    <property type="entry name" value="HYDROLASES, ACTING ON ESTER BOND"/>
    <property type="match status" value="1"/>
</dbReference>
<feature type="non-terminal residue" evidence="3">
    <location>
        <position position="151"/>
    </location>
</feature>
<dbReference type="AlphaFoldDB" id="A0AA38H0H2"/>
<sequence length="151" mass="16734">ESDRAFQGGPLESTFYQEASFTPEEAGISSSLKDIQEIRNTFASIRGPSQYSNCLDWFAVDLEGEHSAMDGRILEEHTEYVVQTIHRVLDRYKQSSDARLKDSRENVGTLPTSVILVGHSMGGFVARAAVVHPNLRKGVVETIVTLSSPHR</sequence>
<dbReference type="GO" id="GO:0005789">
    <property type="term" value="C:endoplasmic reticulum membrane"/>
    <property type="evidence" value="ECO:0007669"/>
    <property type="project" value="UniProtKB-SubCell"/>
</dbReference>
<dbReference type="EMBL" id="JAHRHJ020000001">
    <property type="protein sequence ID" value="KAH9329925.1"/>
    <property type="molecule type" value="Genomic_DNA"/>
</dbReference>
<reference evidence="3 4" key="1">
    <citation type="journal article" date="2021" name="Nat. Plants">
        <title>The Taxus genome provides insights into paclitaxel biosynthesis.</title>
        <authorList>
            <person name="Xiong X."/>
            <person name="Gou J."/>
            <person name="Liao Q."/>
            <person name="Li Y."/>
            <person name="Zhou Q."/>
            <person name="Bi G."/>
            <person name="Li C."/>
            <person name="Du R."/>
            <person name="Wang X."/>
            <person name="Sun T."/>
            <person name="Guo L."/>
            <person name="Liang H."/>
            <person name="Lu P."/>
            <person name="Wu Y."/>
            <person name="Zhang Z."/>
            <person name="Ro D.K."/>
            <person name="Shang Y."/>
            <person name="Huang S."/>
            <person name="Yan J."/>
        </authorList>
    </citation>
    <scope>NUCLEOTIDE SEQUENCE [LARGE SCALE GENOMIC DNA]</scope>
    <source>
        <strain evidence="3">Ta-2019</strain>
    </source>
</reference>
<comment type="similarity">
    <text evidence="1">Belongs to the GPI inositol-deacylase family.</text>
</comment>
<dbReference type="InterPro" id="IPR012908">
    <property type="entry name" value="PGAP1-ab_dom-like"/>
</dbReference>
<proteinExistence type="inferred from homology"/>
<evidence type="ECO:0000259" key="2">
    <source>
        <dbReference type="Pfam" id="PF07819"/>
    </source>
</evidence>
<evidence type="ECO:0000256" key="1">
    <source>
        <dbReference type="RuleBase" id="RU365011"/>
    </source>
</evidence>
<keyword evidence="1" id="KW-0378">Hydrolase</keyword>
<comment type="function">
    <text evidence="1">Involved in inositol deacylation of GPI-anchored proteins which plays important roles in the quality control and ER-associated degradation of GPI-anchored proteins.</text>
</comment>
<keyword evidence="4" id="KW-1185">Reference proteome</keyword>
<keyword evidence="1" id="KW-0472">Membrane</keyword>
<evidence type="ECO:0000313" key="4">
    <source>
        <dbReference type="Proteomes" id="UP000824469"/>
    </source>
</evidence>
<keyword evidence="1" id="KW-0653">Protein transport</keyword>
<organism evidence="3 4">
    <name type="scientific">Taxus chinensis</name>
    <name type="common">Chinese yew</name>
    <name type="synonym">Taxus wallichiana var. chinensis</name>
    <dbReference type="NCBI Taxonomy" id="29808"/>
    <lineage>
        <taxon>Eukaryota</taxon>
        <taxon>Viridiplantae</taxon>
        <taxon>Streptophyta</taxon>
        <taxon>Embryophyta</taxon>
        <taxon>Tracheophyta</taxon>
        <taxon>Spermatophyta</taxon>
        <taxon>Pinopsida</taxon>
        <taxon>Pinidae</taxon>
        <taxon>Conifers II</taxon>
        <taxon>Cupressales</taxon>
        <taxon>Taxaceae</taxon>
        <taxon>Taxus</taxon>
    </lineage>
</organism>
<dbReference type="GO" id="GO:0016788">
    <property type="term" value="F:hydrolase activity, acting on ester bonds"/>
    <property type="evidence" value="ECO:0007669"/>
    <property type="project" value="InterPro"/>
</dbReference>
<comment type="subcellular location">
    <subcellularLocation>
        <location evidence="1">Endoplasmic reticulum membrane</location>
    </subcellularLocation>
</comment>
<accession>A0AA38H0H2</accession>
<keyword evidence="1" id="KW-0813">Transport</keyword>
<comment type="caution">
    <text evidence="3">The sequence shown here is derived from an EMBL/GenBank/DDBJ whole genome shotgun (WGS) entry which is preliminary data.</text>
</comment>
<dbReference type="Proteomes" id="UP000824469">
    <property type="component" value="Unassembled WGS sequence"/>
</dbReference>
<dbReference type="GO" id="GO:0015031">
    <property type="term" value="P:protein transport"/>
    <property type="evidence" value="ECO:0007669"/>
    <property type="project" value="UniProtKB-KW"/>
</dbReference>
<feature type="domain" description="GPI inositol-deacylase PGAP1-like alpha/beta" evidence="2">
    <location>
        <begin position="30"/>
        <end position="150"/>
    </location>
</feature>
<dbReference type="InterPro" id="IPR029058">
    <property type="entry name" value="AB_hydrolase_fold"/>
</dbReference>
<dbReference type="SUPFAM" id="SSF53474">
    <property type="entry name" value="alpha/beta-Hydrolases"/>
    <property type="match status" value="1"/>
</dbReference>
<dbReference type="Gene3D" id="3.40.50.1820">
    <property type="entry name" value="alpha/beta hydrolase"/>
    <property type="match status" value="1"/>
</dbReference>
<protein>
    <recommendedName>
        <fullName evidence="1">GPI inositol-deacylase</fullName>
        <ecNumber evidence="1">3.1.-.-</ecNumber>
    </recommendedName>
</protein>
<gene>
    <name evidence="3" type="ORF">KI387_002033</name>
</gene>